<dbReference type="STRING" id="497964.CfE428DRAFT_0332"/>
<dbReference type="Pfam" id="PF13679">
    <property type="entry name" value="Methyltransf_32"/>
    <property type="match status" value="1"/>
</dbReference>
<dbReference type="PANTHER" id="PTHR13369">
    <property type="match status" value="1"/>
</dbReference>
<sequence>MTDDARTRFLQKIEAAWRAQTLVKLTLSQPLGAEIGLRNVYGRMVDLREGRRLSLVWRYATRDVTKNLPLDEVLGLLGKSLGSEWARAHLFTTSGDWQLRCDEAGHGTLKASRPAFVEVPAPEHDREKVVPVAVAEASWLQALGVTNANGDARPGMAPKLRQIQRFVELFGHLLKEAMLPEHAPVRIVDMGAGKGYLTFAVAEYFRSREVKAEITGVEARAELVELTNRAAREHGFPDLKFVQGTIADFTPSDPPDILIALHACDTATDDALAQAVRAGAAFVLVAPCCHKEVRGQLQPPAVLRDVLRHGILAEREAEIVTDGLRALLLEMHGYRATVFEFISPEETSKNLMIAAQRRQQPVDVAPLRTQWRALMDFYGLREQRLAKLLGESGAVGSPGVTVA</sequence>
<comment type="caution">
    <text evidence="2">The sequence shown here is derived from an EMBL/GenBank/DDBJ whole genome shotgun (WGS) entry which is preliminary data.</text>
</comment>
<protein>
    <recommendedName>
        <fullName evidence="1">Methyltransferase domain-containing protein</fullName>
    </recommendedName>
</protein>
<evidence type="ECO:0000313" key="2">
    <source>
        <dbReference type="EMBL" id="EDY22207.1"/>
    </source>
</evidence>
<dbReference type="AlphaFoldDB" id="B4CUG9"/>
<dbReference type="Gene3D" id="3.40.50.150">
    <property type="entry name" value="Vaccinia Virus protein VP39"/>
    <property type="match status" value="1"/>
</dbReference>
<dbReference type="SUPFAM" id="SSF53335">
    <property type="entry name" value="S-adenosyl-L-methionine-dependent methyltransferases"/>
    <property type="match status" value="1"/>
</dbReference>
<evidence type="ECO:0000259" key="1">
    <source>
        <dbReference type="Pfam" id="PF13679"/>
    </source>
</evidence>
<dbReference type="RefSeq" id="WP_006977659.1">
    <property type="nucleotide sequence ID" value="NZ_ABVL01000001.1"/>
</dbReference>
<dbReference type="Proteomes" id="UP000005824">
    <property type="component" value="Unassembled WGS sequence"/>
</dbReference>
<dbReference type="CDD" id="cd02440">
    <property type="entry name" value="AdoMet_MTases"/>
    <property type="match status" value="1"/>
</dbReference>
<dbReference type="GO" id="GO:0005737">
    <property type="term" value="C:cytoplasm"/>
    <property type="evidence" value="ECO:0007669"/>
    <property type="project" value="TreeGrafter"/>
</dbReference>
<name>B4CUG9_9BACT</name>
<feature type="domain" description="Methyltransferase" evidence="1">
    <location>
        <begin position="159"/>
        <end position="295"/>
    </location>
</feature>
<proteinExistence type="predicted"/>
<gene>
    <name evidence="2" type="ORF">CfE428DRAFT_0332</name>
</gene>
<dbReference type="EMBL" id="ABVL01000001">
    <property type="protein sequence ID" value="EDY22207.1"/>
    <property type="molecule type" value="Genomic_DNA"/>
</dbReference>
<reference evidence="2 3" key="1">
    <citation type="journal article" date="2011" name="J. Bacteriol.">
        <title>Genome sequence of Chthoniobacter flavus Ellin428, an aerobic heterotrophic soil bacterium.</title>
        <authorList>
            <person name="Kant R."/>
            <person name="van Passel M.W."/>
            <person name="Palva A."/>
            <person name="Lucas S."/>
            <person name="Lapidus A."/>
            <person name="Glavina Del Rio T."/>
            <person name="Dalin E."/>
            <person name="Tice H."/>
            <person name="Bruce D."/>
            <person name="Goodwin L."/>
            <person name="Pitluck S."/>
            <person name="Larimer F.W."/>
            <person name="Land M.L."/>
            <person name="Hauser L."/>
            <person name="Sangwan P."/>
            <person name="de Vos W.M."/>
            <person name="Janssen P.H."/>
            <person name="Smidt H."/>
        </authorList>
    </citation>
    <scope>NUCLEOTIDE SEQUENCE [LARGE SCALE GENOMIC DNA]</scope>
    <source>
        <strain evidence="2 3">Ellin428</strain>
    </source>
</reference>
<organism evidence="2 3">
    <name type="scientific">Chthoniobacter flavus Ellin428</name>
    <dbReference type="NCBI Taxonomy" id="497964"/>
    <lineage>
        <taxon>Bacteria</taxon>
        <taxon>Pseudomonadati</taxon>
        <taxon>Verrucomicrobiota</taxon>
        <taxon>Spartobacteria</taxon>
        <taxon>Chthoniobacterales</taxon>
        <taxon>Chthoniobacteraceae</taxon>
        <taxon>Chthoniobacter</taxon>
    </lineage>
</organism>
<accession>B4CUG9</accession>
<dbReference type="PANTHER" id="PTHR13369:SF3">
    <property type="entry name" value="METHYLTRANSFERASE DOMAIN-CONTAINING PROTEIN"/>
    <property type="match status" value="1"/>
</dbReference>
<dbReference type="InParanoid" id="B4CUG9"/>
<keyword evidence="3" id="KW-1185">Reference proteome</keyword>
<dbReference type="InterPro" id="IPR029063">
    <property type="entry name" value="SAM-dependent_MTases_sf"/>
</dbReference>
<dbReference type="InterPro" id="IPR025714">
    <property type="entry name" value="Methyltranfer_dom"/>
</dbReference>
<evidence type="ECO:0000313" key="3">
    <source>
        <dbReference type="Proteomes" id="UP000005824"/>
    </source>
</evidence>
<dbReference type="eggNOG" id="COG2518">
    <property type="taxonomic scope" value="Bacteria"/>
</dbReference>